<dbReference type="Proteomes" id="UP000593566">
    <property type="component" value="Unassembled WGS sequence"/>
</dbReference>
<organism evidence="2 3">
    <name type="scientific">Letharia lupina</name>
    <dbReference type="NCBI Taxonomy" id="560253"/>
    <lineage>
        <taxon>Eukaryota</taxon>
        <taxon>Fungi</taxon>
        <taxon>Dikarya</taxon>
        <taxon>Ascomycota</taxon>
        <taxon>Pezizomycotina</taxon>
        <taxon>Lecanoromycetes</taxon>
        <taxon>OSLEUM clade</taxon>
        <taxon>Lecanoromycetidae</taxon>
        <taxon>Lecanorales</taxon>
        <taxon>Lecanorineae</taxon>
        <taxon>Parmeliaceae</taxon>
        <taxon>Letharia</taxon>
    </lineage>
</organism>
<gene>
    <name evidence="2" type="ORF">HO133_007417</name>
</gene>
<feature type="region of interest" description="Disordered" evidence="1">
    <location>
        <begin position="1"/>
        <end position="23"/>
    </location>
</feature>
<dbReference type="RefSeq" id="XP_037156943.1">
    <property type="nucleotide sequence ID" value="XM_037298308.1"/>
</dbReference>
<dbReference type="GeneID" id="59335816"/>
<reference evidence="2 3" key="1">
    <citation type="journal article" date="2020" name="Genomics">
        <title>Complete, high-quality genomes from long-read metagenomic sequencing of two wolf lichen thalli reveals enigmatic genome architecture.</title>
        <authorList>
            <person name="McKenzie S.K."/>
            <person name="Walston R.F."/>
            <person name="Allen J.L."/>
        </authorList>
    </citation>
    <scope>NUCLEOTIDE SEQUENCE [LARGE SCALE GENOMIC DNA]</scope>
    <source>
        <strain evidence="2">WasteWater1</strain>
    </source>
</reference>
<comment type="caution">
    <text evidence="2">The sequence shown here is derived from an EMBL/GenBank/DDBJ whole genome shotgun (WGS) entry which is preliminary data.</text>
</comment>
<keyword evidence="3" id="KW-1185">Reference proteome</keyword>
<dbReference type="AlphaFoldDB" id="A0A8H6FIS0"/>
<dbReference type="EMBL" id="JACCJB010000003">
    <property type="protein sequence ID" value="KAF6229301.1"/>
    <property type="molecule type" value="Genomic_DNA"/>
</dbReference>
<proteinExistence type="predicted"/>
<sequence>MGGAETMAGIDVPAERSHGSYATHNTPLYTFGDKTAGDGQLHRCRDWNELRDFATENTACYRDSVGDIPLGEHFGYCDEGVDGLTAA</sequence>
<evidence type="ECO:0000313" key="2">
    <source>
        <dbReference type="EMBL" id="KAF6229301.1"/>
    </source>
</evidence>
<protein>
    <submittedName>
        <fullName evidence="2">Uncharacterized protein</fullName>
    </submittedName>
</protein>
<accession>A0A8H6FIS0</accession>
<evidence type="ECO:0000256" key="1">
    <source>
        <dbReference type="SAM" id="MobiDB-lite"/>
    </source>
</evidence>
<evidence type="ECO:0000313" key="3">
    <source>
        <dbReference type="Proteomes" id="UP000593566"/>
    </source>
</evidence>
<name>A0A8H6FIS0_9LECA</name>